<evidence type="ECO:0000313" key="1">
    <source>
        <dbReference type="EMBL" id="GJN22178.1"/>
    </source>
</evidence>
<protein>
    <submittedName>
        <fullName evidence="1">Uncharacterized protein</fullName>
    </submittedName>
</protein>
<dbReference type="Proteomes" id="UP001054889">
    <property type="component" value="Unassembled WGS sequence"/>
</dbReference>
<sequence>MPIHLLIALNVPRWFIKCIDKIRRGFLWKGRMDARGSHCPVAWLRVTRPLQYGGLGIHDLEVMSWALRMRWSWLKKTDQSRPWAQFDVQLPAKAKALFSISVITILDDGRNTSFWTDRWIHGKALNAFRQASWMERENNC</sequence>
<reference evidence="1" key="2">
    <citation type="submission" date="2021-12" db="EMBL/GenBank/DDBJ databases">
        <title>Resequencing data analysis of finger millet.</title>
        <authorList>
            <person name="Hatakeyama M."/>
            <person name="Aluri S."/>
            <person name="Balachadran M.T."/>
            <person name="Sivarajan S.R."/>
            <person name="Poveda L."/>
            <person name="Shimizu-Inatsugi R."/>
            <person name="Schlapbach R."/>
            <person name="Sreeman S.M."/>
            <person name="Shimizu K.K."/>
        </authorList>
    </citation>
    <scope>NUCLEOTIDE SEQUENCE</scope>
</reference>
<comment type="caution">
    <text evidence="1">The sequence shown here is derived from an EMBL/GenBank/DDBJ whole genome shotgun (WGS) entry which is preliminary data.</text>
</comment>
<reference evidence="1" key="1">
    <citation type="journal article" date="2018" name="DNA Res.">
        <title>Multiple hybrid de novo genome assembly of finger millet, an orphan allotetraploid crop.</title>
        <authorList>
            <person name="Hatakeyama M."/>
            <person name="Aluri S."/>
            <person name="Balachadran M.T."/>
            <person name="Sivarajan S.R."/>
            <person name="Patrignani A."/>
            <person name="Gruter S."/>
            <person name="Poveda L."/>
            <person name="Shimizu-Inatsugi R."/>
            <person name="Baeten J."/>
            <person name="Francoijs K.J."/>
            <person name="Nataraja K.N."/>
            <person name="Reddy Y.A.N."/>
            <person name="Phadnis S."/>
            <person name="Ravikumar R.L."/>
            <person name="Schlapbach R."/>
            <person name="Sreeman S.M."/>
            <person name="Shimizu K.K."/>
        </authorList>
    </citation>
    <scope>NUCLEOTIDE SEQUENCE</scope>
</reference>
<evidence type="ECO:0000313" key="2">
    <source>
        <dbReference type="Proteomes" id="UP001054889"/>
    </source>
</evidence>
<accession>A0AAV5EIJ5</accession>
<organism evidence="1 2">
    <name type="scientific">Eleusine coracana subsp. coracana</name>
    <dbReference type="NCBI Taxonomy" id="191504"/>
    <lineage>
        <taxon>Eukaryota</taxon>
        <taxon>Viridiplantae</taxon>
        <taxon>Streptophyta</taxon>
        <taxon>Embryophyta</taxon>
        <taxon>Tracheophyta</taxon>
        <taxon>Spermatophyta</taxon>
        <taxon>Magnoliopsida</taxon>
        <taxon>Liliopsida</taxon>
        <taxon>Poales</taxon>
        <taxon>Poaceae</taxon>
        <taxon>PACMAD clade</taxon>
        <taxon>Chloridoideae</taxon>
        <taxon>Cynodonteae</taxon>
        <taxon>Eleusininae</taxon>
        <taxon>Eleusine</taxon>
    </lineage>
</organism>
<name>A0AAV5EIJ5_ELECO</name>
<dbReference type="EMBL" id="BQKI01000075">
    <property type="protein sequence ID" value="GJN22178.1"/>
    <property type="molecule type" value="Genomic_DNA"/>
</dbReference>
<keyword evidence="2" id="KW-1185">Reference proteome</keyword>
<proteinExistence type="predicted"/>
<dbReference type="AlphaFoldDB" id="A0AAV5EIJ5"/>
<gene>
    <name evidence="1" type="primary">gb09722</name>
    <name evidence="1" type="ORF">PR202_gb09722</name>
</gene>